<name>A0ABU1IUY5_9BACL</name>
<proteinExistence type="predicted"/>
<dbReference type="EMBL" id="JAVDQH010000001">
    <property type="protein sequence ID" value="MDR6242467.1"/>
    <property type="molecule type" value="Genomic_DNA"/>
</dbReference>
<reference evidence="1 2" key="1">
    <citation type="submission" date="2023-07" db="EMBL/GenBank/DDBJ databases">
        <title>Genomic Encyclopedia of Type Strains, Phase IV (KMG-IV): sequencing the most valuable type-strain genomes for metagenomic binning, comparative biology and taxonomic classification.</title>
        <authorList>
            <person name="Goeker M."/>
        </authorList>
    </citation>
    <scope>NUCLEOTIDE SEQUENCE [LARGE SCALE GENOMIC DNA]</scope>
    <source>
        <strain evidence="1 2">DSM 22170</strain>
    </source>
</reference>
<protein>
    <submittedName>
        <fullName evidence="1">Uncharacterized protein</fullName>
    </submittedName>
</protein>
<comment type="caution">
    <text evidence="1">The sequence shown here is derived from an EMBL/GenBank/DDBJ whole genome shotgun (WGS) entry which is preliminary data.</text>
</comment>
<organism evidence="1 2">
    <name type="scientific">Paenibacillus hunanensis</name>
    <dbReference type="NCBI Taxonomy" id="539262"/>
    <lineage>
        <taxon>Bacteria</taxon>
        <taxon>Bacillati</taxon>
        <taxon>Bacillota</taxon>
        <taxon>Bacilli</taxon>
        <taxon>Bacillales</taxon>
        <taxon>Paenibacillaceae</taxon>
        <taxon>Paenibacillus</taxon>
    </lineage>
</organism>
<evidence type="ECO:0000313" key="2">
    <source>
        <dbReference type="Proteomes" id="UP001185028"/>
    </source>
</evidence>
<dbReference type="Proteomes" id="UP001185028">
    <property type="component" value="Unassembled WGS sequence"/>
</dbReference>
<gene>
    <name evidence="1" type="ORF">JOC58_000351</name>
</gene>
<accession>A0ABU1IUY5</accession>
<sequence length="113" mass="13022">MTEQNDIKQLQEWLNRYTGTTLVIEKQELDDTDIIHFVLSDVDERSQDNEIDDYLESALLLRGEGRTQNAEGESVPVPGDTYEIITNDLRIDEINDEHVHLTTERATYKVSAK</sequence>
<keyword evidence="2" id="KW-1185">Reference proteome</keyword>
<dbReference type="Pfam" id="PF25846">
    <property type="entry name" value="YmzB"/>
    <property type="match status" value="1"/>
</dbReference>
<dbReference type="InterPro" id="IPR058926">
    <property type="entry name" value="YmzB-like"/>
</dbReference>
<evidence type="ECO:0000313" key="1">
    <source>
        <dbReference type="EMBL" id="MDR6242467.1"/>
    </source>
</evidence>
<dbReference type="RefSeq" id="WP_188774923.1">
    <property type="nucleotide sequence ID" value="NZ_BMMB01000003.1"/>
</dbReference>